<evidence type="ECO:0000256" key="6">
    <source>
        <dbReference type="ARBA" id="ARBA00022692"/>
    </source>
</evidence>
<dbReference type="GO" id="GO:1990961">
    <property type="term" value="P:xenobiotic detoxification by transmembrane export across the plasma membrane"/>
    <property type="evidence" value="ECO:0007669"/>
    <property type="project" value="UniProtKB-ARBA"/>
</dbReference>
<dbReference type="InterPro" id="IPR011701">
    <property type="entry name" value="MFS"/>
</dbReference>
<keyword evidence="4" id="KW-1003">Cell membrane</keyword>
<dbReference type="NCBIfam" id="TIGR00711">
    <property type="entry name" value="efflux_EmrB"/>
    <property type="match status" value="1"/>
</dbReference>
<dbReference type="InterPro" id="IPR036259">
    <property type="entry name" value="MFS_trans_sf"/>
</dbReference>
<feature type="transmembrane region" description="Helical" evidence="9">
    <location>
        <begin position="12"/>
        <end position="32"/>
    </location>
</feature>
<keyword evidence="6 9" id="KW-0812">Transmembrane</keyword>
<evidence type="ECO:0000256" key="5">
    <source>
        <dbReference type="ARBA" id="ARBA00022519"/>
    </source>
</evidence>
<dbReference type="Gene3D" id="1.20.1250.20">
    <property type="entry name" value="MFS general substrate transporter like domains"/>
    <property type="match status" value="1"/>
</dbReference>
<feature type="transmembrane region" description="Helical" evidence="9">
    <location>
        <begin position="475"/>
        <end position="492"/>
    </location>
</feature>
<evidence type="ECO:0000256" key="8">
    <source>
        <dbReference type="ARBA" id="ARBA00023136"/>
    </source>
</evidence>
<sequence length="503" mass="56319">MSDKYFRPPSLVLATIGISLTTFMQVLDTTIANVALPTIAGNLGVCSEQGTWVITSFAVSNAISLPLTGWIARRIGHTKLFLVSLLLFIITSFLCGIAQKLIQLVFYRALQGFFAGPLYPISQTLLLSIYPIDKRGMALSLLAMVTVVAPIIGPLAGGFITDNYSWSWIFFINIPTGILAIIIVFTQLKNRPDETEQKPIDYIGLFLLVLGVSLLQIVLDKGNNLDWFQSNFINIAMLIAVISLTFLVLWELTYKYPIINFRLFKYHNFSVGALNIVLGYSGFFSINLILPQWLQHQLGYTPLWAGLAAAPIGILPMVINPLVGRYGLKLDLRLLASFSFLVMGISCYMRSNFTTMVNYEHIAIIQCFMGIGIALFFMPLNQILLSSLPEKDITDGASLATFIRVLGSSFAASITSWFWQWRNIFHHAQLTENITSDNKTIKLFLDHLSGSEQMKIAQLANIIEQQSAMLSTIDYFTILGWMFFFLSIFIFYSKPPFTYTGKA</sequence>
<name>A0A0K2BKY9_9GAMM</name>
<protein>
    <submittedName>
        <fullName evidence="11">Drug resistance transporter, EmrB/QacA subfamily</fullName>
    </submittedName>
</protein>
<feature type="transmembrane region" description="Helical" evidence="9">
    <location>
        <begin position="363"/>
        <end position="385"/>
    </location>
</feature>
<dbReference type="PANTHER" id="PTHR42718">
    <property type="entry name" value="MAJOR FACILITATOR SUPERFAMILY MULTIDRUG TRANSPORTER MFSC"/>
    <property type="match status" value="1"/>
</dbReference>
<evidence type="ECO:0000256" key="2">
    <source>
        <dbReference type="ARBA" id="ARBA00008537"/>
    </source>
</evidence>
<keyword evidence="5" id="KW-0997">Cell inner membrane</keyword>
<dbReference type="GO" id="GO:0022857">
    <property type="term" value="F:transmembrane transporter activity"/>
    <property type="evidence" value="ECO:0007669"/>
    <property type="project" value="InterPro"/>
</dbReference>
<feature type="transmembrane region" description="Helical" evidence="9">
    <location>
        <begin position="166"/>
        <end position="188"/>
    </location>
</feature>
<feature type="transmembrane region" description="Helical" evidence="9">
    <location>
        <begin position="397"/>
        <end position="419"/>
    </location>
</feature>
<feature type="transmembrane region" description="Helical" evidence="9">
    <location>
        <begin position="231"/>
        <end position="250"/>
    </location>
</feature>
<evidence type="ECO:0000259" key="10">
    <source>
        <dbReference type="PROSITE" id="PS50850"/>
    </source>
</evidence>
<feature type="transmembrane region" description="Helical" evidence="9">
    <location>
        <begin position="200"/>
        <end position="219"/>
    </location>
</feature>
<dbReference type="GO" id="GO:0005886">
    <property type="term" value="C:plasma membrane"/>
    <property type="evidence" value="ECO:0007669"/>
    <property type="project" value="UniProtKB-SubCell"/>
</dbReference>
<evidence type="ECO:0000256" key="4">
    <source>
        <dbReference type="ARBA" id="ARBA00022475"/>
    </source>
</evidence>
<feature type="transmembrane region" description="Helical" evidence="9">
    <location>
        <begin position="302"/>
        <end position="322"/>
    </location>
</feature>
<feature type="transmembrane region" description="Helical" evidence="9">
    <location>
        <begin position="334"/>
        <end position="351"/>
    </location>
</feature>
<evidence type="ECO:0000256" key="3">
    <source>
        <dbReference type="ARBA" id="ARBA00022448"/>
    </source>
</evidence>
<keyword evidence="3" id="KW-0813">Transport</keyword>
<dbReference type="PATRIC" id="fig|186490.8.peg.383"/>
<evidence type="ECO:0000256" key="1">
    <source>
        <dbReference type="ARBA" id="ARBA00004429"/>
    </source>
</evidence>
<comment type="similarity">
    <text evidence="2">Belongs to the major facilitator superfamily. EmrB family.</text>
</comment>
<dbReference type="GO" id="GO:0015721">
    <property type="term" value="P:bile acid and bile salt transport"/>
    <property type="evidence" value="ECO:0007669"/>
    <property type="project" value="UniProtKB-ARBA"/>
</dbReference>
<dbReference type="SUPFAM" id="SSF103473">
    <property type="entry name" value="MFS general substrate transporter"/>
    <property type="match status" value="1"/>
</dbReference>
<dbReference type="Gene3D" id="1.20.1720.10">
    <property type="entry name" value="Multidrug resistance protein D"/>
    <property type="match status" value="1"/>
</dbReference>
<comment type="subcellular location">
    <subcellularLocation>
        <location evidence="1">Cell inner membrane</location>
        <topology evidence="1">Multi-pass membrane protein</topology>
    </subcellularLocation>
</comment>
<dbReference type="InterPro" id="IPR020846">
    <property type="entry name" value="MFS_dom"/>
</dbReference>
<dbReference type="KEGG" id="bcig:AB162_407"/>
<evidence type="ECO:0000256" key="7">
    <source>
        <dbReference type="ARBA" id="ARBA00022989"/>
    </source>
</evidence>
<gene>
    <name evidence="11" type="primary">EmrB</name>
    <name evidence="11" type="ORF">AB162_407</name>
</gene>
<dbReference type="OrthoDB" id="9812221at2"/>
<evidence type="ECO:0000313" key="11">
    <source>
        <dbReference type="EMBL" id="AKZ65995.1"/>
    </source>
</evidence>
<dbReference type="PANTHER" id="PTHR42718:SF9">
    <property type="entry name" value="MAJOR FACILITATOR SUPERFAMILY MULTIDRUG TRANSPORTER MFSC"/>
    <property type="match status" value="1"/>
</dbReference>
<evidence type="ECO:0000313" key="12">
    <source>
        <dbReference type="Proteomes" id="UP000056466"/>
    </source>
</evidence>
<dbReference type="FunFam" id="1.20.1720.10:FF:000002">
    <property type="entry name" value="Multidrug resistance protein B"/>
    <property type="match status" value="1"/>
</dbReference>
<keyword evidence="8 9" id="KW-0472">Membrane</keyword>
<feature type="transmembrane region" description="Helical" evidence="9">
    <location>
        <begin position="139"/>
        <end position="160"/>
    </location>
</feature>
<keyword evidence="12" id="KW-1185">Reference proteome</keyword>
<dbReference type="PROSITE" id="PS50850">
    <property type="entry name" value="MFS"/>
    <property type="match status" value="1"/>
</dbReference>
<dbReference type="InterPro" id="IPR004638">
    <property type="entry name" value="EmrB-like"/>
</dbReference>
<accession>A0A0K2BKY9</accession>
<evidence type="ECO:0000256" key="9">
    <source>
        <dbReference type="SAM" id="Phobius"/>
    </source>
</evidence>
<organism evidence="11 12">
    <name type="scientific">Candidatus Palibaumannia cicadellinicola</name>
    <dbReference type="NCBI Taxonomy" id="186490"/>
    <lineage>
        <taxon>Bacteria</taxon>
        <taxon>Pseudomonadati</taxon>
        <taxon>Pseudomonadota</taxon>
        <taxon>Gammaproteobacteria</taxon>
        <taxon>Candidatus Palibaumannia</taxon>
    </lineage>
</organism>
<dbReference type="CDD" id="cd17503">
    <property type="entry name" value="MFS_LmrB_MDR_like"/>
    <property type="match status" value="1"/>
</dbReference>
<feature type="transmembrane region" description="Helical" evidence="9">
    <location>
        <begin position="271"/>
        <end position="290"/>
    </location>
</feature>
<keyword evidence="7 9" id="KW-1133">Transmembrane helix</keyword>
<reference evidence="11 12" key="1">
    <citation type="submission" date="2015-06" db="EMBL/GenBank/DDBJ databases">
        <title>Lineage-specific patterns of genome deterioration in obligate symbionts.</title>
        <authorList>
            <person name="Bennett G.M."/>
            <person name="McCutcheon J.P."/>
            <person name="McDonald B.R."/>
            <person name="Moran N.A."/>
        </authorList>
    </citation>
    <scope>NUCLEOTIDE SEQUENCE [LARGE SCALE GENOMIC DNA]</scope>
    <source>
        <strain evidence="11 12">B-GSS</strain>
    </source>
</reference>
<dbReference type="AlphaFoldDB" id="A0A0K2BKY9"/>
<dbReference type="EMBL" id="CP011787">
    <property type="protein sequence ID" value="AKZ65995.1"/>
    <property type="molecule type" value="Genomic_DNA"/>
</dbReference>
<proteinExistence type="inferred from homology"/>
<dbReference type="Proteomes" id="UP000056466">
    <property type="component" value="Chromosome"/>
</dbReference>
<dbReference type="Pfam" id="PF07690">
    <property type="entry name" value="MFS_1"/>
    <property type="match status" value="1"/>
</dbReference>
<feature type="transmembrane region" description="Helical" evidence="9">
    <location>
        <begin position="52"/>
        <end position="73"/>
    </location>
</feature>
<feature type="transmembrane region" description="Helical" evidence="9">
    <location>
        <begin position="80"/>
        <end position="99"/>
    </location>
</feature>
<feature type="domain" description="Major facilitator superfamily (MFS) profile" evidence="10">
    <location>
        <begin position="14"/>
        <end position="498"/>
    </location>
</feature>